<proteinExistence type="inferred from homology"/>
<dbReference type="Proteomes" id="UP000095280">
    <property type="component" value="Unplaced"/>
</dbReference>
<dbReference type="GO" id="GO:0007165">
    <property type="term" value="P:signal transduction"/>
    <property type="evidence" value="ECO:0007669"/>
    <property type="project" value="TreeGrafter"/>
</dbReference>
<evidence type="ECO:0000313" key="10">
    <source>
        <dbReference type="WBParaSite" id="snap_masked-unitig_39352-processed-gene-0.0-mRNA-1"/>
    </source>
</evidence>
<dbReference type="GO" id="GO:0030154">
    <property type="term" value="P:cell differentiation"/>
    <property type="evidence" value="ECO:0007669"/>
    <property type="project" value="TreeGrafter"/>
</dbReference>
<dbReference type="SUPFAM" id="SSF56112">
    <property type="entry name" value="Protein kinase-like (PK-like)"/>
    <property type="match status" value="2"/>
</dbReference>
<evidence type="ECO:0000256" key="7">
    <source>
        <dbReference type="SAM" id="MobiDB-lite"/>
    </source>
</evidence>
<feature type="domain" description="Protein kinase" evidence="8">
    <location>
        <begin position="366"/>
        <end position="800"/>
    </location>
</feature>
<dbReference type="GO" id="GO:0004674">
    <property type="term" value="F:protein serine/threonine kinase activity"/>
    <property type="evidence" value="ECO:0007669"/>
    <property type="project" value="UniProtKB-KW"/>
</dbReference>
<name>A0A1I8JQZ8_9PLAT</name>
<evidence type="ECO:0000256" key="2">
    <source>
        <dbReference type="ARBA" id="ARBA00022527"/>
    </source>
</evidence>
<keyword evidence="3" id="KW-0808">Transferase</keyword>
<evidence type="ECO:0000256" key="3">
    <source>
        <dbReference type="ARBA" id="ARBA00022679"/>
    </source>
</evidence>
<comment type="similarity">
    <text evidence="1">Belongs to the protein kinase superfamily. CMGC Ser/Thr protein kinase family. GSK-3 subfamily.</text>
</comment>
<dbReference type="InterPro" id="IPR000719">
    <property type="entry name" value="Prot_kinase_dom"/>
</dbReference>
<feature type="region of interest" description="Disordered" evidence="7">
    <location>
        <begin position="73"/>
        <end position="98"/>
    </location>
</feature>
<dbReference type="WBParaSite" id="snap_masked-unitig_39352-processed-gene-0.0-mRNA-1">
    <property type="protein sequence ID" value="snap_masked-unitig_39352-processed-gene-0.0-mRNA-1"/>
    <property type="gene ID" value="snap_masked-unitig_39352-processed-gene-0.0"/>
</dbReference>
<keyword evidence="6" id="KW-0067">ATP-binding</keyword>
<dbReference type="InterPro" id="IPR011009">
    <property type="entry name" value="Kinase-like_dom_sf"/>
</dbReference>
<dbReference type="PROSITE" id="PS50011">
    <property type="entry name" value="PROTEIN_KINASE_DOM"/>
    <property type="match status" value="1"/>
</dbReference>
<organism evidence="9 10">
    <name type="scientific">Macrostomum lignano</name>
    <dbReference type="NCBI Taxonomy" id="282301"/>
    <lineage>
        <taxon>Eukaryota</taxon>
        <taxon>Metazoa</taxon>
        <taxon>Spiralia</taxon>
        <taxon>Lophotrochozoa</taxon>
        <taxon>Platyhelminthes</taxon>
        <taxon>Rhabditophora</taxon>
        <taxon>Macrostomorpha</taxon>
        <taxon>Macrostomida</taxon>
        <taxon>Macrostomidae</taxon>
        <taxon>Macrostomum</taxon>
    </lineage>
</organism>
<keyword evidence="9" id="KW-1185">Reference proteome</keyword>
<dbReference type="PANTHER" id="PTHR24057">
    <property type="entry name" value="GLYCOGEN SYNTHASE KINASE-3 ALPHA"/>
    <property type="match status" value="1"/>
</dbReference>
<keyword evidence="4" id="KW-0547">Nucleotide-binding</keyword>
<dbReference type="GO" id="GO:0005524">
    <property type="term" value="F:ATP binding"/>
    <property type="evidence" value="ECO:0007669"/>
    <property type="project" value="UniProtKB-KW"/>
</dbReference>
<evidence type="ECO:0000256" key="6">
    <source>
        <dbReference type="ARBA" id="ARBA00022840"/>
    </source>
</evidence>
<feature type="region of interest" description="Disordered" evidence="7">
    <location>
        <begin position="609"/>
        <end position="638"/>
    </location>
</feature>
<keyword evidence="5" id="KW-0418">Kinase</keyword>
<dbReference type="Gene3D" id="1.10.510.10">
    <property type="entry name" value="Transferase(Phosphotransferase) domain 1"/>
    <property type="match status" value="2"/>
</dbReference>
<dbReference type="AlphaFoldDB" id="A0A1I8JQZ8"/>
<evidence type="ECO:0000259" key="8">
    <source>
        <dbReference type="PROSITE" id="PS50011"/>
    </source>
</evidence>
<dbReference type="PANTHER" id="PTHR24057:SF0">
    <property type="entry name" value="PROTEIN KINASE SHAGGY-RELATED"/>
    <property type="match status" value="1"/>
</dbReference>
<evidence type="ECO:0000256" key="1">
    <source>
        <dbReference type="ARBA" id="ARBA00005527"/>
    </source>
</evidence>
<accession>A0A1I8JQZ8</accession>
<dbReference type="GO" id="GO:0005737">
    <property type="term" value="C:cytoplasm"/>
    <property type="evidence" value="ECO:0007669"/>
    <property type="project" value="TreeGrafter"/>
</dbReference>
<protein>
    <submittedName>
        <fullName evidence="10">Protein kinase domain-containing protein</fullName>
    </submittedName>
</protein>
<evidence type="ECO:0000256" key="5">
    <source>
        <dbReference type="ARBA" id="ARBA00022777"/>
    </source>
</evidence>
<keyword evidence="2" id="KW-0723">Serine/threonine-protein kinase</keyword>
<dbReference type="GO" id="GO:0005634">
    <property type="term" value="C:nucleus"/>
    <property type="evidence" value="ECO:0007669"/>
    <property type="project" value="TreeGrafter"/>
</dbReference>
<dbReference type="InterPro" id="IPR050591">
    <property type="entry name" value="GSK-3"/>
</dbReference>
<evidence type="ECO:0000256" key="4">
    <source>
        <dbReference type="ARBA" id="ARBA00022741"/>
    </source>
</evidence>
<reference evidence="10" key="1">
    <citation type="submission" date="2016-11" db="UniProtKB">
        <authorList>
            <consortium name="WormBaseParasite"/>
        </authorList>
    </citation>
    <scope>IDENTIFICATION</scope>
</reference>
<evidence type="ECO:0000313" key="9">
    <source>
        <dbReference type="Proteomes" id="UP000095280"/>
    </source>
</evidence>
<sequence length="800" mass="87055">RLSQPSVRELESSGWRLGCLHSEAFNIGKSCVGVRSGINNVLELPTTRTVGPGSAARCTCFDPAMPVRRITSEAGPPGLPRWASGQHKSAARGSSGWRDAHTVRAVRDTSAFSDGKVDIVKVEHRILGVDRCSGALDGPGEGCKAPAGRLAAAGWPASRQNSVRERDHGRLRPLRFVAAAAGAQAEFARAPSLTGRRRCRVCQRIASARKARRCRKLTVTVARFPLAQAVPRWPQRGRRLQAGSGRRPTPGRHVAAVPAGHNILATEYDAASASVNSSSGVKVEKCVRHGAFAATGVAGRWNRHVDARVPCGSARPGVQFAMTTNSTARRRARRTGRQKNSCKVSVMACPAFDPIQRQSYRQIELTVSTGPIASGHVRSVYRGRLSESRRMSVALKRVLQDPRLTKIGKLRTLYALGEHENLVRLRYHYYCRGKMDPGKLYLHLVTELFPESLKAETLPSMLKVRIFAYQLLRAINYMHSHRICHRSPKLYLHLVTELFPESLLDLLARYRKAETLPSMLKVRIFAYQLLRSYQLYAFASHLPPQVRRLMTEAAMTIWNSVRLRNWEVWEAGPATKGLLRGRPSNWYLGRAAQQLGILEAGPATGDLGGWPATEDLGGWPATGDRDAGPENGDLEPSNWDSGRAGQQLGGIWGCWAGQQLGIWPAGPATGRSGMLAQQLRTWTSRARTFSLTNPTAACACATSARPKELPLPGELAEGSGANARAQPSGVTSALGTTSSASCCSALLITAVAIDLWSVGCVLAELCIGHCLFMANNSLDQLVAIIRVLGNGPTKRETCWL</sequence>